<dbReference type="GO" id="GO:0005576">
    <property type="term" value="C:extracellular region"/>
    <property type="evidence" value="ECO:0007669"/>
    <property type="project" value="UniProtKB-SubCell"/>
</dbReference>
<dbReference type="Gene3D" id="3.40.50.200">
    <property type="entry name" value="Peptidase S8/S53 domain"/>
    <property type="match status" value="1"/>
</dbReference>
<dbReference type="AlphaFoldDB" id="A0A5R9G5N5"/>
<dbReference type="EMBL" id="VCIW01000015">
    <property type="protein sequence ID" value="TLS50359.1"/>
    <property type="molecule type" value="Genomic_DNA"/>
</dbReference>
<keyword evidence="11" id="KW-1185">Reference proteome</keyword>
<feature type="active site" description="Charge relay system" evidence="7">
    <location>
        <position position="389"/>
    </location>
</feature>
<dbReference type="InterPro" id="IPR034084">
    <property type="entry name" value="Thermitase-like_dom"/>
</dbReference>
<dbReference type="OrthoDB" id="9798386at2"/>
<evidence type="ECO:0000313" key="11">
    <source>
        <dbReference type="Proteomes" id="UP000309676"/>
    </source>
</evidence>
<evidence type="ECO:0000256" key="4">
    <source>
        <dbReference type="ARBA" id="ARBA00022670"/>
    </source>
</evidence>
<dbReference type="GO" id="GO:0004252">
    <property type="term" value="F:serine-type endopeptidase activity"/>
    <property type="evidence" value="ECO:0007669"/>
    <property type="project" value="UniProtKB-UniRule"/>
</dbReference>
<dbReference type="InterPro" id="IPR036852">
    <property type="entry name" value="Peptidase_S8/S53_dom_sf"/>
</dbReference>
<dbReference type="PROSITE" id="PS00137">
    <property type="entry name" value="SUBTILASE_HIS"/>
    <property type="match status" value="1"/>
</dbReference>
<evidence type="ECO:0000256" key="3">
    <source>
        <dbReference type="ARBA" id="ARBA00022525"/>
    </source>
</evidence>
<evidence type="ECO:0000259" key="9">
    <source>
        <dbReference type="Pfam" id="PF00082"/>
    </source>
</evidence>
<dbReference type="InterPro" id="IPR023827">
    <property type="entry name" value="Peptidase_S8_Asp-AS"/>
</dbReference>
<evidence type="ECO:0000256" key="7">
    <source>
        <dbReference type="PROSITE-ProRule" id="PRU01240"/>
    </source>
</evidence>
<dbReference type="PANTHER" id="PTHR43399:SF4">
    <property type="entry name" value="CELL WALL-ASSOCIATED PROTEASE"/>
    <property type="match status" value="1"/>
</dbReference>
<keyword evidence="4 7" id="KW-0645">Protease</keyword>
<proteinExistence type="inferred from homology"/>
<accession>A0A5R9G5N5</accession>
<dbReference type="PROSITE" id="PS51892">
    <property type="entry name" value="SUBTILASE"/>
    <property type="match status" value="1"/>
</dbReference>
<evidence type="ECO:0000256" key="2">
    <source>
        <dbReference type="ARBA" id="ARBA00011073"/>
    </source>
</evidence>
<dbReference type="InterPro" id="IPR015500">
    <property type="entry name" value="Peptidase_S8_subtilisin-rel"/>
</dbReference>
<dbReference type="SUPFAM" id="SSF52743">
    <property type="entry name" value="Subtilisin-like"/>
    <property type="match status" value="1"/>
</dbReference>
<keyword evidence="5 7" id="KW-0378">Hydrolase</keyword>
<keyword evidence="3" id="KW-0964">Secreted</keyword>
<evidence type="ECO:0000256" key="6">
    <source>
        <dbReference type="ARBA" id="ARBA00022825"/>
    </source>
</evidence>
<dbReference type="RefSeq" id="WP_138196069.1">
    <property type="nucleotide sequence ID" value="NZ_VCIW01000015.1"/>
</dbReference>
<dbReference type="InterPro" id="IPR000209">
    <property type="entry name" value="Peptidase_S8/S53_dom"/>
</dbReference>
<feature type="domain" description="Peptidase S8/S53" evidence="9">
    <location>
        <begin position="349"/>
        <end position="591"/>
    </location>
</feature>
<dbReference type="InterPro" id="IPR022398">
    <property type="entry name" value="Peptidase_S8_His-AS"/>
</dbReference>
<name>A0A5R9G5N5_9BACL</name>
<dbReference type="Pfam" id="PF00082">
    <property type="entry name" value="Peptidase_S8"/>
    <property type="match status" value="1"/>
</dbReference>
<evidence type="ECO:0000256" key="1">
    <source>
        <dbReference type="ARBA" id="ARBA00004613"/>
    </source>
</evidence>
<dbReference type="InterPro" id="IPR051048">
    <property type="entry name" value="Peptidase_S8/S53_subtilisin"/>
</dbReference>
<protein>
    <submittedName>
        <fullName evidence="10">Peptidase S8</fullName>
    </submittedName>
</protein>
<dbReference type="PANTHER" id="PTHR43399">
    <property type="entry name" value="SUBTILISIN-RELATED"/>
    <property type="match status" value="1"/>
</dbReference>
<reference evidence="10 11" key="1">
    <citation type="submission" date="2019-05" db="EMBL/GenBank/DDBJ databases">
        <authorList>
            <person name="Narsing Rao M.P."/>
            <person name="Li W.J."/>
        </authorList>
    </citation>
    <scope>NUCLEOTIDE SEQUENCE [LARGE SCALE GENOMIC DNA]</scope>
    <source>
        <strain evidence="10 11">SYSU_K30003</strain>
    </source>
</reference>
<dbReference type="PROSITE" id="PS00136">
    <property type="entry name" value="SUBTILASE_ASP"/>
    <property type="match status" value="1"/>
</dbReference>
<evidence type="ECO:0000256" key="5">
    <source>
        <dbReference type="ARBA" id="ARBA00022801"/>
    </source>
</evidence>
<dbReference type="CDD" id="cd07484">
    <property type="entry name" value="Peptidases_S8_Thermitase_like"/>
    <property type="match status" value="1"/>
</dbReference>
<comment type="subcellular location">
    <subcellularLocation>
        <location evidence="1">Secreted</location>
    </subcellularLocation>
</comment>
<dbReference type="PRINTS" id="PR00723">
    <property type="entry name" value="SUBTILISIN"/>
</dbReference>
<gene>
    <name evidence="10" type="ORF">FE782_20240</name>
</gene>
<feature type="active site" description="Charge relay system" evidence="7">
    <location>
        <position position="543"/>
    </location>
</feature>
<dbReference type="PROSITE" id="PS00138">
    <property type="entry name" value="SUBTILASE_SER"/>
    <property type="match status" value="1"/>
</dbReference>
<dbReference type="GO" id="GO:0006508">
    <property type="term" value="P:proteolysis"/>
    <property type="evidence" value="ECO:0007669"/>
    <property type="project" value="UniProtKB-KW"/>
</dbReference>
<dbReference type="Proteomes" id="UP000309676">
    <property type="component" value="Unassembled WGS sequence"/>
</dbReference>
<feature type="active site" description="Charge relay system" evidence="7">
    <location>
        <position position="356"/>
    </location>
</feature>
<comment type="similarity">
    <text evidence="2 7 8">Belongs to the peptidase S8 family.</text>
</comment>
<sequence length="638" mass="69230">MKGIKFPLGLIAGLAALALPIGFLMNRADPPGQSPAPSGMRPAAADEHRAKRTILANDVAMTEELCRLQCRDDLSSMARNMPRTKEGVKRALADMRTEHPHLHALAFVPAEGTGFESGDVIRDGSLGDAVPDAEQRFRDAVRAVSRGERYESKALRGNDGDSYIVLGEPANGAGGEASGGMVGFVHQDVLRRVANHQMRNLRLREFPDEDKTFGIRAVDPKTGREIDVDTPEENQGVSHYRKREVVVRFKDKPTPKQLERMRVETRAVSVKQLGYAYVFDSSDMTTAQLMDYFKDHNVEYVEPHYMYVTNETSAYPDIVPNDELYSRYQWNLPIIQTPAGWSVTKGAEEVVVAVVDTGVTLSHPDLQGHLVDGYNVVDPAQPPADDVGHGTHVAGVVSALVDNGQGVAGMTWYNKVMPVKVLDSTGMGSTYSVAEGIVWATDHGAKVINMSLGNYASASFLHDAIRYAFDRDVVLIAATGNDNTSQPGFPAAYPEVLAVSATNQQQEKASFSNYGDYVDVVAPGENIASTYTENQYAALSGTSMASPHVSALAALIRSVNPTLKNTEVYDIMRKSAVDLGAAGRDAYFGYGQINVPRALQLATGQKPQEAALDEDSGTRTVGRESSFLEQLLRSIFGA</sequence>
<organism evidence="10 11">
    <name type="scientific">Paenibacillus antri</name>
    <dbReference type="NCBI Taxonomy" id="2582848"/>
    <lineage>
        <taxon>Bacteria</taxon>
        <taxon>Bacillati</taxon>
        <taxon>Bacillota</taxon>
        <taxon>Bacilli</taxon>
        <taxon>Bacillales</taxon>
        <taxon>Paenibacillaceae</taxon>
        <taxon>Paenibacillus</taxon>
    </lineage>
</organism>
<evidence type="ECO:0000313" key="10">
    <source>
        <dbReference type="EMBL" id="TLS50359.1"/>
    </source>
</evidence>
<keyword evidence="6 7" id="KW-0720">Serine protease</keyword>
<comment type="caution">
    <text evidence="10">The sequence shown here is derived from an EMBL/GenBank/DDBJ whole genome shotgun (WGS) entry which is preliminary data.</text>
</comment>
<evidence type="ECO:0000256" key="8">
    <source>
        <dbReference type="RuleBase" id="RU003355"/>
    </source>
</evidence>
<dbReference type="InterPro" id="IPR023828">
    <property type="entry name" value="Peptidase_S8_Ser-AS"/>
</dbReference>